<dbReference type="CDD" id="cd00383">
    <property type="entry name" value="trans_reg_C"/>
    <property type="match status" value="1"/>
</dbReference>
<evidence type="ECO:0000256" key="4">
    <source>
        <dbReference type="ARBA" id="ARBA00023125"/>
    </source>
</evidence>
<dbReference type="InterPro" id="IPR001789">
    <property type="entry name" value="Sig_transdc_resp-reg_receiver"/>
</dbReference>
<dbReference type="FunFam" id="3.40.50.2300:FF:000002">
    <property type="entry name" value="DNA-binding response regulator PhoP"/>
    <property type="match status" value="1"/>
</dbReference>
<evidence type="ECO:0000313" key="11">
    <source>
        <dbReference type="Proteomes" id="UP000176322"/>
    </source>
</evidence>
<protein>
    <recommendedName>
        <fullName evidence="12">DNA-binding response regulator</fullName>
    </recommendedName>
</protein>
<dbReference type="Pfam" id="PF00486">
    <property type="entry name" value="Trans_reg_C"/>
    <property type="match status" value="1"/>
</dbReference>
<dbReference type="GO" id="GO:0005829">
    <property type="term" value="C:cytosol"/>
    <property type="evidence" value="ECO:0007669"/>
    <property type="project" value="TreeGrafter"/>
</dbReference>
<evidence type="ECO:0008006" key="12">
    <source>
        <dbReference type="Google" id="ProtNLM"/>
    </source>
</evidence>
<keyword evidence="5" id="KW-0804">Transcription</keyword>
<sequence>MRLLVIEDEERLAKALKKGLEKDGFAVDHFDDGENAVKHALVHHSSYDAVVLDLMLPGVDGTEICRILRERGIKTPILILTAREGTVDKVMLLNLGADDYMTKPFSLAELSARLRAIMRRPDITLPAELQAGPLRLNPAFHKVFLDESEVLLTTKEFALLEFFMRHPDQVLDREHILEHVWDFNFNSFSNVVDVHVKNLRKKLGQEDGRAFIETVSGVGYRFVPSV</sequence>
<dbReference type="InterPro" id="IPR011006">
    <property type="entry name" value="CheY-like_superfamily"/>
</dbReference>
<dbReference type="GO" id="GO:0032993">
    <property type="term" value="C:protein-DNA complex"/>
    <property type="evidence" value="ECO:0007669"/>
    <property type="project" value="TreeGrafter"/>
</dbReference>
<evidence type="ECO:0000256" key="3">
    <source>
        <dbReference type="ARBA" id="ARBA00023015"/>
    </source>
</evidence>
<dbReference type="FunFam" id="1.10.10.10:FF:000005">
    <property type="entry name" value="Two-component system response regulator"/>
    <property type="match status" value="1"/>
</dbReference>
<dbReference type="InterPro" id="IPR001867">
    <property type="entry name" value="OmpR/PhoB-type_DNA-bd"/>
</dbReference>
<feature type="modified residue" description="4-aspartylphosphate" evidence="6">
    <location>
        <position position="53"/>
    </location>
</feature>
<name>A0A1F6BXC2_9BACT</name>
<dbReference type="PANTHER" id="PTHR48111">
    <property type="entry name" value="REGULATOR OF RPOS"/>
    <property type="match status" value="1"/>
</dbReference>
<keyword evidence="3" id="KW-0805">Transcription regulation</keyword>
<dbReference type="Pfam" id="PF00072">
    <property type="entry name" value="Response_reg"/>
    <property type="match status" value="1"/>
</dbReference>
<dbReference type="SMART" id="SM00448">
    <property type="entry name" value="REC"/>
    <property type="match status" value="1"/>
</dbReference>
<dbReference type="Gene3D" id="6.10.250.690">
    <property type="match status" value="1"/>
</dbReference>
<evidence type="ECO:0000259" key="8">
    <source>
        <dbReference type="PROSITE" id="PS50110"/>
    </source>
</evidence>
<organism evidence="10 11">
    <name type="scientific">Candidatus Kaiserbacteria bacterium RIFCSPHIGHO2_01_FULL_46_22</name>
    <dbReference type="NCBI Taxonomy" id="1798475"/>
    <lineage>
        <taxon>Bacteria</taxon>
        <taxon>Candidatus Kaiseribacteriota</taxon>
    </lineage>
</organism>
<dbReference type="EMBL" id="MFKO01000006">
    <property type="protein sequence ID" value="OGG41596.1"/>
    <property type="molecule type" value="Genomic_DNA"/>
</dbReference>
<dbReference type="CDD" id="cd17624">
    <property type="entry name" value="REC_OmpR_PmrA-like"/>
    <property type="match status" value="1"/>
</dbReference>
<evidence type="ECO:0000313" key="10">
    <source>
        <dbReference type="EMBL" id="OGG41596.1"/>
    </source>
</evidence>
<evidence type="ECO:0000256" key="1">
    <source>
        <dbReference type="ARBA" id="ARBA00022553"/>
    </source>
</evidence>
<dbReference type="SMART" id="SM00862">
    <property type="entry name" value="Trans_reg_C"/>
    <property type="match status" value="1"/>
</dbReference>
<dbReference type="SUPFAM" id="SSF52172">
    <property type="entry name" value="CheY-like"/>
    <property type="match status" value="1"/>
</dbReference>
<dbReference type="GO" id="GO:0000976">
    <property type="term" value="F:transcription cis-regulatory region binding"/>
    <property type="evidence" value="ECO:0007669"/>
    <property type="project" value="TreeGrafter"/>
</dbReference>
<dbReference type="Gene3D" id="3.40.50.2300">
    <property type="match status" value="1"/>
</dbReference>
<dbReference type="GO" id="GO:0000156">
    <property type="term" value="F:phosphorelay response regulator activity"/>
    <property type="evidence" value="ECO:0007669"/>
    <property type="project" value="TreeGrafter"/>
</dbReference>
<feature type="domain" description="Response regulatory" evidence="8">
    <location>
        <begin position="2"/>
        <end position="118"/>
    </location>
</feature>
<dbReference type="InterPro" id="IPR039420">
    <property type="entry name" value="WalR-like"/>
</dbReference>
<dbReference type="GO" id="GO:0006355">
    <property type="term" value="P:regulation of DNA-templated transcription"/>
    <property type="evidence" value="ECO:0007669"/>
    <property type="project" value="InterPro"/>
</dbReference>
<evidence type="ECO:0000256" key="5">
    <source>
        <dbReference type="ARBA" id="ARBA00023163"/>
    </source>
</evidence>
<feature type="domain" description="OmpR/PhoB-type" evidence="9">
    <location>
        <begin position="126"/>
        <end position="224"/>
    </location>
</feature>
<keyword evidence="1 6" id="KW-0597">Phosphoprotein</keyword>
<evidence type="ECO:0000256" key="7">
    <source>
        <dbReference type="PROSITE-ProRule" id="PRU01091"/>
    </source>
</evidence>
<evidence type="ECO:0000256" key="2">
    <source>
        <dbReference type="ARBA" id="ARBA00023012"/>
    </source>
</evidence>
<dbReference type="Gene3D" id="1.10.10.10">
    <property type="entry name" value="Winged helix-like DNA-binding domain superfamily/Winged helix DNA-binding domain"/>
    <property type="match status" value="1"/>
</dbReference>
<dbReference type="AlphaFoldDB" id="A0A1F6BXC2"/>
<feature type="DNA-binding region" description="OmpR/PhoB-type" evidence="7">
    <location>
        <begin position="126"/>
        <end position="224"/>
    </location>
</feature>
<keyword evidence="2" id="KW-0902">Two-component regulatory system</keyword>
<dbReference type="Proteomes" id="UP000176322">
    <property type="component" value="Unassembled WGS sequence"/>
</dbReference>
<accession>A0A1F6BXC2</accession>
<evidence type="ECO:0000256" key="6">
    <source>
        <dbReference type="PROSITE-ProRule" id="PRU00169"/>
    </source>
</evidence>
<dbReference type="InterPro" id="IPR036388">
    <property type="entry name" value="WH-like_DNA-bd_sf"/>
</dbReference>
<proteinExistence type="predicted"/>
<evidence type="ECO:0000259" key="9">
    <source>
        <dbReference type="PROSITE" id="PS51755"/>
    </source>
</evidence>
<dbReference type="STRING" id="1798475.A2837_00175"/>
<comment type="caution">
    <text evidence="10">The sequence shown here is derived from an EMBL/GenBank/DDBJ whole genome shotgun (WGS) entry which is preliminary data.</text>
</comment>
<reference evidence="10 11" key="1">
    <citation type="journal article" date="2016" name="Nat. Commun.">
        <title>Thousands of microbial genomes shed light on interconnected biogeochemical processes in an aquifer system.</title>
        <authorList>
            <person name="Anantharaman K."/>
            <person name="Brown C.T."/>
            <person name="Hug L.A."/>
            <person name="Sharon I."/>
            <person name="Castelle C.J."/>
            <person name="Probst A.J."/>
            <person name="Thomas B.C."/>
            <person name="Singh A."/>
            <person name="Wilkins M.J."/>
            <person name="Karaoz U."/>
            <person name="Brodie E.L."/>
            <person name="Williams K.H."/>
            <person name="Hubbard S.S."/>
            <person name="Banfield J.F."/>
        </authorList>
    </citation>
    <scope>NUCLEOTIDE SEQUENCE [LARGE SCALE GENOMIC DNA]</scope>
</reference>
<gene>
    <name evidence="10" type="ORF">A2837_00175</name>
</gene>
<dbReference type="PANTHER" id="PTHR48111:SF22">
    <property type="entry name" value="REGULATOR OF RPOS"/>
    <property type="match status" value="1"/>
</dbReference>
<dbReference type="PROSITE" id="PS51755">
    <property type="entry name" value="OMPR_PHOB"/>
    <property type="match status" value="1"/>
</dbReference>
<keyword evidence="4 7" id="KW-0238">DNA-binding</keyword>
<dbReference type="PROSITE" id="PS50110">
    <property type="entry name" value="RESPONSE_REGULATORY"/>
    <property type="match status" value="1"/>
</dbReference>